<dbReference type="AlphaFoldDB" id="A0A3S4DEQ2"/>
<dbReference type="Proteomes" id="UP000289200">
    <property type="component" value="Unassembled WGS sequence"/>
</dbReference>
<dbReference type="RefSeq" id="WP_129608581.1">
    <property type="nucleotide sequence ID" value="NZ_UWOC01000130.1"/>
</dbReference>
<dbReference type="PANTHER" id="PTHR34309">
    <property type="entry name" value="SLR1406 PROTEIN"/>
    <property type="match status" value="1"/>
</dbReference>
<dbReference type="Gene3D" id="3.30.450.150">
    <property type="entry name" value="Haem-degrading domain"/>
    <property type="match status" value="1"/>
</dbReference>
<dbReference type="OrthoDB" id="9815788at2"/>
<dbReference type="InterPro" id="IPR038084">
    <property type="entry name" value="PduO/GlcC-like_sf"/>
</dbReference>
<proteinExistence type="predicted"/>
<organism evidence="1 2">
    <name type="scientific">Rhodoplanes serenus</name>
    <dbReference type="NCBI Taxonomy" id="200615"/>
    <lineage>
        <taxon>Bacteria</taxon>
        <taxon>Pseudomonadati</taxon>
        <taxon>Pseudomonadota</taxon>
        <taxon>Alphaproteobacteria</taxon>
        <taxon>Hyphomicrobiales</taxon>
        <taxon>Nitrobacteraceae</taxon>
        <taxon>Rhodoplanes</taxon>
    </lineage>
</organism>
<dbReference type="EMBL" id="UWOC01000130">
    <property type="protein sequence ID" value="VCU08483.1"/>
    <property type="molecule type" value="Genomic_DNA"/>
</dbReference>
<evidence type="ECO:0000313" key="2">
    <source>
        <dbReference type="Proteomes" id="UP000289200"/>
    </source>
</evidence>
<sequence length="138" mass="13924">MDTISLDTAQALVSAALARAAADHGKPVCVAVCDAVGNLIAFARADGAPPRSIQLAQDKAYTAARMGTDTDAFHARLKREEVQARDFGDARLTALLGGAVLKSGAGQVIGGVGISGLASAEDHAIVQALAGRIASDSL</sequence>
<protein>
    <recommendedName>
        <fullName evidence="3">Heme-binding protein</fullName>
    </recommendedName>
</protein>
<dbReference type="PANTHER" id="PTHR34309:SF10">
    <property type="entry name" value="SLR1406 PROTEIN"/>
    <property type="match status" value="1"/>
</dbReference>
<evidence type="ECO:0008006" key="3">
    <source>
        <dbReference type="Google" id="ProtNLM"/>
    </source>
</evidence>
<dbReference type="SUPFAM" id="SSF143744">
    <property type="entry name" value="GlcG-like"/>
    <property type="match status" value="1"/>
</dbReference>
<reference evidence="2" key="1">
    <citation type="submission" date="2018-10" db="EMBL/GenBank/DDBJ databases">
        <authorList>
            <person name="Peiro R."/>
            <person name="Begona"/>
            <person name="Cbmso G."/>
            <person name="Lopez M."/>
            <person name="Gonzalez S."/>
            <person name="Sacristan E."/>
            <person name="Castillo E."/>
        </authorList>
    </citation>
    <scope>NUCLEOTIDE SEQUENCE [LARGE SCALE GENOMIC DNA]</scope>
</reference>
<dbReference type="Pfam" id="PF03928">
    <property type="entry name" value="HbpS-like"/>
    <property type="match status" value="1"/>
</dbReference>
<gene>
    <name evidence="1" type="ORF">RHODGE_RHODGE_01652</name>
</gene>
<accession>A0A3S4DEQ2</accession>
<name>A0A3S4DEQ2_9BRAD</name>
<keyword evidence="2" id="KW-1185">Reference proteome</keyword>
<comment type="caution">
    <text evidence="1">The sequence shown here is derived from an EMBL/GenBank/DDBJ whole genome shotgun (WGS) entry which is preliminary data.</text>
</comment>
<dbReference type="InterPro" id="IPR005624">
    <property type="entry name" value="PduO/GlcC-like"/>
</dbReference>
<evidence type="ECO:0000313" key="1">
    <source>
        <dbReference type="EMBL" id="VCU08483.1"/>
    </source>
</evidence>
<dbReference type="InterPro" id="IPR052517">
    <property type="entry name" value="GlcG_carb_metab_protein"/>
</dbReference>